<organism evidence="3 4">
    <name type="scientific">Profundibacter amoris</name>
    <dbReference type="NCBI Taxonomy" id="2171755"/>
    <lineage>
        <taxon>Bacteria</taxon>
        <taxon>Pseudomonadati</taxon>
        <taxon>Pseudomonadota</taxon>
        <taxon>Alphaproteobacteria</taxon>
        <taxon>Rhodobacterales</taxon>
        <taxon>Paracoccaceae</taxon>
        <taxon>Profundibacter</taxon>
    </lineage>
</organism>
<feature type="domain" description="EF-hand" evidence="2">
    <location>
        <begin position="116"/>
        <end position="151"/>
    </location>
</feature>
<dbReference type="PROSITE" id="PS50222">
    <property type="entry name" value="EF_HAND_2"/>
    <property type="match status" value="2"/>
</dbReference>
<dbReference type="InterPro" id="IPR018247">
    <property type="entry name" value="EF_Hand_1_Ca_BS"/>
</dbReference>
<protein>
    <submittedName>
        <fullName evidence="3">EF-hand domain-containing protein</fullName>
    </submittedName>
</protein>
<dbReference type="Gene3D" id="1.10.238.10">
    <property type="entry name" value="EF-hand"/>
    <property type="match status" value="1"/>
</dbReference>
<accession>A0A347UHW6</accession>
<dbReference type="OrthoDB" id="8360028at2"/>
<proteinExistence type="predicted"/>
<name>A0A347UHW6_9RHOB</name>
<dbReference type="SUPFAM" id="SSF47473">
    <property type="entry name" value="EF-hand"/>
    <property type="match status" value="1"/>
</dbReference>
<dbReference type="Proteomes" id="UP000261704">
    <property type="component" value="Chromosome"/>
</dbReference>
<keyword evidence="4" id="KW-1185">Reference proteome</keyword>
<dbReference type="Pfam" id="PF13202">
    <property type="entry name" value="EF-hand_5"/>
    <property type="match status" value="2"/>
</dbReference>
<dbReference type="PROSITE" id="PS00018">
    <property type="entry name" value="EF_HAND_1"/>
    <property type="match status" value="2"/>
</dbReference>
<feature type="signal peptide" evidence="1">
    <location>
        <begin position="1"/>
        <end position="20"/>
    </location>
</feature>
<dbReference type="EMBL" id="CP032125">
    <property type="protein sequence ID" value="AXX98444.1"/>
    <property type="molecule type" value="Genomic_DNA"/>
</dbReference>
<reference evidence="3 4" key="1">
    <citation type="submission" date="2018-09" db="EMBL/GenBank/DDBJ databases">
        <title>Profundibacter amoris BAR1 gen. nov., sp. nov., a new member of the Roseobacter clade isolated at Lokis Castle Vent Field on the Arctic Mid-Oceanic Ridge.</title>
        <authorList>
            <person name="Le Moine Bauer S."/>
            <person name="Sjoeberg A.G."/>
            <person name="L'Haridon S."/>
            <person name="Stokke R."/>
            <person name="Roalkvam I."/>
            <person name="Steen I.H."/>
            <person name="Dahle H."/>
        </authorList>
    </citation>
    <scope>NUCLEOTIDE SEQUENCE [LARGE SCALE GENOMIC DNA]</scope>
    <source>
        <strain evidence="3 4">BAR1</strain>
    </source>
</reference>
<feature type="domain" description="EF-hand" evidence="2">
    <location>
        <begin position="152"/>
        <end position="187"/>
    </location>
</feature>
<evidence type="ECO:0000313" key="4">
    <source>
        <dbReference type="Proteomes" id="UP000261704"/>
    </source>
</evidence>
<dbReference type="KEGG" id="pamo:BAR1_11205"/>
<sequence>MKHFLKITAAVFLSISPLQAQTDTAASGENIISLPNSILQQIRRNPEQFVRNTINTLFRVSTNGIVTKETLETYHMSQIARSRSSSLQNAFIYDLDGNMQIDAVEITSLGAVLSTRDNAKLQTLLATADTNQDGTLSLEEIRANASRQANQTRLDVLIGALMAFDVNQDGRVTPGEIGLAIANLDKPGTTPAPQKPSMHNDTIEKPLPESSLCKYPAPTSGAEIVFISGYEGAAVSTVAVSGVDRETSVAVLNIEKGDTPLYIVTTAYDSIIWKIEGDVGRVEQIVAGYGHYGAGVTGLPKEKVHFLPNAACISKYFTKPDSGKALIAKANLSQRLGRDIDVLVTNYELTTVSVPSGGIRKTRNPTNRGTVIIHDGKRYVITTDGPKLLDDPASQAGGALEKNLLHSLYRFYPAGIMELDAKDVIASSKAENYEVLPQQAGLLQLARQGALKPTSDGYLMVVKPIKRFPPGLNGAHSVKFILGKGIKMPAGDPGHSEVILEENGKCVAGYSCR</sequence>
<gene>
    <name evidence="3" type="ORF">BAR1_11205</name>
</gene>
<dbReference type="InterPro" id="IPR002048">
    <property type="entry name" value="EF_hand_dom"/>
</dbReference>
<evidence type="ECO:0000313" key="3">
    <source>
        <dbReference type="EMBL" id="AXX98444.1"/>
    </source>
</evidence>
<keyword evidence="1" id="KW-0732">Signal</keyword>
<dbReference type="CDD" id="cd00051">
    <property type="entry name" value="EFh"/>
    <property type="match status" value="1"/>
</dbReference>
<dbReference type="InterPro" id="IPR011992">
    <property type="entry name" value="EF-hand-dom_pair"/>
</dbReference>
<dbReference type="AlphaFoldDB" id="A0A347UHW6"/>
<evidence type="ECO:0000256" key="1">
    <source>
        <dbReference type="SAM" id="SignalP"/>
    </source>
</evidence>
<evidence type="ECO:0000259" key="2">
    <source>
        <dbReference type="PROSITE" id="PS50222"/>
    </source>
</evidence>
<dbReference type="GO" id="GO:0005509">
    <property type="term" value="F:calcium ion binding"/>
    <property type="evidence" value="ECO:0007669"/>
    <property type="project" value="InterPro"/>
</dbReference>
<feature type="chain" id="PRO_5016691244" evidence="1">
    <location>
        <begin position="21"/>
        <end position="513"/>
    </location>
</feature>